<keyword evidence="4 7" id="KW-0863">Zinc-finger</keyword>
<name>A0A2A2JWP8_9BILA</name>
<feature type="domain" description="RING-type" evidence="9">
    <location>
        <begin position="24"/>
        <end position="72"/>
    </location>
</feature>
<reference evidence="10 11" key="1">
    <citation type="journal article" date="2017" name="Curr. Biol.">
        <title>Genome architecture and evolution of a unichromosomal asexual nematode.</title>
        <authorList>
            <person name="Fradin H."/>
            <person name="Zegar C."/>
            <person name="Gutwein M."/>
            <person name="Lucas J."/>
            <person name="Kovtun M."/>
            <person name="Corcoran D."/>
            <person name="Baugh L.R."/>
            <person name="Kiontke K."/>
            <person name="Gunsalus K."/>
            <person name="Fitch D.H."/>
            <person name="Piano F."/>
        </authorList>
    </citation>
    <scope>NUCLEOTIDE SEQUENCE [LARGE SCALE GENOMIC DNA]</scope>
    <source>
        <strain evidence="10">PF1309</strain>
    </source>
</reference>
<sequence>MNTSTLVETVNINLEDFSDVFLTCSTCLFTYDQNQRKAKLLPCSHSVCLSCLNQIAALSQSETASLRCPLCRDVCVIPAGGVASFPGAFIINKLLDVMQKQRKDVVPSCAVHPSSELSYCECCDLVFCQSCQASLINKKCTQHTVIPFSIALKRMSEIVVYKAKGRLKALEQAHETVTQEIEQLDQNVDKILEQINTTFQEVSSIVENRRRDIIESVRVRRDDKRKVLKDQIEAITDEKKKLEKELESCQLDVRSMARQLKSMESSWDRQLTQPRENAFLRLNTNSTQLVCDIHRSLAEFGTLSASTTFPGECTISLVEPAATHIDTKFLVKTFDVDGRSRTSGGDPIDVTAKHGNETNSVTVNDLNNGTYEVILRASTPSEYSITVTIFGRPIRNSPFTVKIDDRHPPRWQLPIELLRPTKTHIDTNELFYVLDSGNNRIRIVKENGNLVSDIKSKCLDGQSAVGLSLLAGDELAVLNWKTKAVSRINMKGEVIQSINFSEFKEPIDLAVDNRGRYLIADSDKIFVFDSSLRPQFSFPVKGHRITCVNLGLDDDILVGTNDGLQLFDGAGRFLRSFDLAPNETTQSGARFIVNSVVACPITSKVIVGITNVKLNKAVLAVCRYKGSFVFYIDSYGSRLRSPCGISLAPSNLESRTGQCYVTDHVTSTVKTFQYQ</sequence>
<comment type="caution">
    <text evidence="10">The sequence shown here is derived from an EMBL/GenBank/DDBJ whole genome shotgun (WGS) entry which is preliminary data.</text>
</comment>
<dbReference type="InterPro" id="IPR013083">
    <property type="entry name" value="Znf_RING/FYVE/PHD"/>
</dbReference>
<dbReference type="Gene3D" id="2.60.40.10">
    <property type="entry name" value="Immunoglobulins"/>
    <property type="match status" value="1"/>
</dbReference>
<dbReference type="GO" id="GO:0008270">
    <property type="term" value="F:zinc ion binding"/>
    <property type="evidence" value="ECO:0007669"/>
    <property type="project" value="UniProtKB-KW"/>
</dbReference>
<evidence type="ECO:0000256" key="2">
    <source>
        <dbReference type="ARBA" id="ARBA00022723"/>
    </source>
</evidence>
<dbReference type="GO" id="GO:0061630">
    <property type="term" value="F:ubiquitin protein ligase activity"/>
    <property type="evidence" value="ECO:0007669"/>
    <property type="project" value="TreeGrafter"/>
</dbReference>
<feature type="coiled-coil region" evidence="8">
    <location>
        <begin position="167"/>
        <end position="201"/>
    </location>
</feature>
<evidence type="ECO:0000256" key="8">
    <source>
        <dbReference type="SAM" id="Coils"/>
    </source>
</evidence>
<dbReference type="PROSITE" id="PS00518">
    <property type="entry name" value="ZF_RING_1"/>
    <property type="match status" value="1"/>
</dbReference>
<dbReference type="InterPro" id="IPR011042">
    <property type="entry name" value="6-blade_b-propeller_TolB-like"/>
</dbReference>
<dbReference type="PROSITE" id="PS50089">
    <property type="entry name" value="ZF_RING_2"/>
    <property type="match status" value="1"/>
</dbReference>
<evidence type="ECO:0000256" key="6">
    <source>
        <dbReference type="PROSITE-ProRule" id="PRU00087"/>
    </source>
</evidence>
<evidence type="ECO:0000256" key="7">
    <source>
        <dbReference type="PROSITE-ProRule" id="PRU00175"/>
    </source>
</evidence>
<dbReference type="SMART" id="SM00557">
    <property type="entry name" value="IG_FLMN"/>
    <property type="match status" value="1"/>
</dbReference>
<dbReference type="GO" id="GO:0005654">
    <property type="term" value="C:nucleoplasm"/>
    <property type="evidence" value="ECO:0007669"/>
    <property type="project" value="TreeGrafter"/>
</dbReference>
<dbReference type="STRING" id="2018661.A0A2A2JWP8"/>
<evidence type="ECO:0000313" key="11">
    <source>
        <dbReference type="Proteomes" id="UP000218231"/>
    </source>
</evidence>
<keyword evidence="3" id="KW-0677">Repeat</keyword>
<dbReference type="CDD" id="cd16579">
    <property type="entry name" value="RING-HC_PML_C-V"/>
    <property type="match status" value="1"/>
</dbReference>
<proteinExistence type="inferred from homology"/>
<organism evidence="10 11">
    <name type="scientific">Diploscapter pachys</name>
    <dbReference type="NCBI Taxonomy" id="2018661"/>
    <lineage>
        <taxon>Eukaryota</taxon>
        <taxon>Metazoa</taxon>
        <taxon>Ecdysozoa</taxon>
        <taxon>Nematoda</taxon>
        <taxon>Chromadorea</taxon>
        <taxon>Rhabditida</taxon>
        <taxon>Rhabditina</taxon>
        <taxon>Rhabditomorpha</taxon>
        <taxon>Rhabditoidea</taxon>
        <taxon>Rhabditidae</taxon>
        <taxon>Diploscapter</taxon>
    </lineage>
</organism>
<dbReference type="SUPFAM" id="SSF101898">
    <property type="entry name" value="NHL repeat"/>
    <property type="match status" value="1"/>
</dbReference>
<dbReference type="InterPro" id="IPR013783">
    <property type="entry name" value="Ig-like_fold"/>
</dbReference>
<gene>
    <name evidence="10" type="ORF">WR25_07292</name>
</gene>
<dbReference type="InterPro" id="IPR017868">
    <property type="entry name" value="Filamin/ABP280_repeat-like"/>
</dbReference>
<keyword evidence="11" id="KW-1185">Reference proteome</keyword>
<dbReference type="SUPFAM" id="SSF57850">
    <property type="entry name" value="RING/U-box"/>
    <property type="match status" value="1"/>
</dbReference>
<evidence type="ECO:0000256" key="5">
    <source>
        <dbReference type="ARBA" id="ARBA00022833"/>
    </source>
</evidence>
<feature type="repeat" description="Filamin" evidence="6">
    <location>
        <begin position="334"/>
        <end position="403"/>
    </location>
</feature>
<evidence type="ECO:0000259" key="9">
    <source>
        <dbReference type="PROSITE" id="PS50089"/>
    </source>
</evidence>
<accession>A0A2A2JWP8</accession>
<keyword evidence="2" id="KW-0479">Metal-binding</keyword>
<dbReference type="PANTHER" id="PTHR25462">
    <property type="entry name" value="BONUS, ISOFORM C-RELATED"/>
    <property type="match status" value="1"/>
</dbReference>
<dbReference type="SMART" id="SM00184">
    <property type="entry name" value="RING"/>
    <property type="match status" value="1"/>
</dbReference>
<dbReference type="Pfam" id="PF00630">
    <property type="entry name" value="Filamin"/>
    <property type="match status" value="1"/>
</dbReference>
<dbReference type="PANTHER" id="PTHR25462:SF285">
    <property type="entry name" value="RING-TYPE DOMAIN-CONTAINING PROTEIN"/>
    <property type="match status" value="1"/>
</dbReference>
<evidence type="ECO:0000256" key="4">
    <source>
        <dbReference type="ARBA" id="ARBA00022771"/>
    </source>
</evidence>
<dbReference type="InterPro" id="IPR001841">
    <property type="entry name" value="Znf_RING"/>
</dbReference>
<dbReference type="PROSITE" id="PS50194">
    <property type="entry name" value="FILAMIN_REPEAT"/>
    <property type="match status" value="1"/>
</dbReference>
<dbReference type="InterPro" id="IPR047153">
    <property type="entry name" value="TRIM45/56/19-like"/>
</dbReference>
<dbReference type="Gene3D" id="2.120.10.30">
    <property type="entry name" value="TolB, C-terminal domain"/>
    <property type="match status" value="1"/>
</dbReference>
<evidence type="ECO:0000256" key="1">
    <source>
        <dbReference type="ARBA" id="ARBA00008518"/>
    </source>
</evidence>
<keyword evidence="5" id="KW-0862">Zinc</keyword>
<evidence type="ECO:0000256" key="3">
    <source>
        <dbReference type="ARBA" id="ARBA00022737"/>
    </source>
</evidence>
<dbReference type="EMBL" id="LIAE01010153">
    <property type="protein sequence ID" value="PAV66131.1"/>
    <property type="molecule type" value="Genomic_DNA"/>
</dbReference>
<dbReference type="SUPFAM" id="SSF81296">
    <property type="entry name" value="E set domains"/>
    <property type="match status" value="1"/>
</dbReference>
<comment type="similarity">
    <text evidence="1">Belongs to the TRIM/RBCC family.</text>
</comment>
<dbReference type="Proteomes" id="UP000218231">
    <property type="component" value="Unassembled WGS sequence"/>
</dbReference>
<dbReference type="Gene3D" id="3.30.40.10">
    <property type="entry name" value="Zinc/RING finger domain, C3HC4 (zinc finger)"/>
    <property type="match status" value="1"/>
</dbReference>
<protein>
    <recommendedName>
        <fullName evidence="9">RING-type domain-containing protein</fullName>
    </recommendedName>
</protein>
<feature type="coiled-coil region" evidence="8">
    <location>
        <begin position="225"/>
        <end position="259"/>
    </location>
</feature>
<dbReference type="OrthoDB" id="252722at2759"/>
<dbReference type="InterPro" id="IPR014756">
    <property type="entry name" value="Ig_E-set"/>
</dbReference>
<dbReference type="AlphaFoldDB" id="A0A2A2JWP8"/>
<dbReference type="InterPro" id="IPR017907">
    <property type="entry name" value="Znf_RING_CS"/>
</dbReference>
<keyword evidence="8" id="KW-0175">Coiled coil</keyword>
<dbReference type="InterPro" id="IPR001298">
    <property type="entry name" value="Filamin/ABP280_rpt"/>
</dbReference>
<evidence type="ECO:0000313" key="10">
    <source>
        <dbReference type="EMBL" id="PAV66131.1"/>
    </source>
</evidence>